<gene>
    <name evidence="5" type="ORF">A8139_03905</name>
</gene>
<feature type="domain" description="ABC transporter" evidence="4">
    <location>
        <begin position="4"/>
        <end position="238"/>
    </location>
</feature>
<evidence type="ECO:0000256" key="1">
    <source>
        <dbReference type="ARBA" id="ARBA00022448"/>
    </source>
</evidence>
<evidence type="ECO:0000313" key="5">
    <source>
        <dbReference type="EMBL" id="AWX99242.1"/>
    </source>
</evidence>
<dbReference type="GO" id="GO:0140359">
    <property type="term" value="F:ABC-type transporter activity"/>
    <property type="evidence" value="ECO:0007669"/>
    <property type="project" value="UniProtKB-ARBA"/>
</dbReference>
<keyword evidence="3 5" id="KW-0067">ATP-binding</keyword>
<dbReference type="PROSITE" id="PS50893">
    <property type="entry name" value="ABC_TRANSPORTER_2"/>
    <property type="match status" value="1"/>
</dbReference>
<accession>A0A2Z4PP49</accession>
<dbReference type="InterPro" id="IPR027417">
    <property type="entry name" value="P-loop_NTPase"/>
</dbReference>
<dbReference type="GO" id="GO:0005524">
    <property type="term" value="F:ATP binding"/>
    <property type="evidence" value="ECO:0007669"/>
    <property type="project" value="UniProtKB-KW"/>
</dbReference>
<dbReference type="InterPro" id="IPR050093">
    <property type="entry name" value="ABC_SmlMolc_Importer"/>
</dbReference>
<evidence type="ECO:0000256" key="2">
    <source>
        <dbReference type="ARBA" id="ARBA00022741"/>
    </source>
</evidence>
<dbReference type="GO" id="GO:0016887">
    <property type="term" value="F:ATP hydrolysis activity"/>
    <property type="evidence" value="ECO:0007669"/>
    <property type="project" value="InterPro"/>
</dbReference>
<sequence>MARLILDNLHKSFHGDPVVKGLSLTIEPGEFVALLGPSGCGKSTILRMLAGFEPVSDGQIIHGTNCLSSAKRHVPTEDRNFGMVFQSYALWPHMSVKDNVGYPLKVQKIPADERNRRIQEALEIVQLEDYADRLPAQLSGGQRQRVALARSLVTEPDVVLFDEPLANLDRHLRATMEETFRAFHKRTGATIVYVTHDQSEAMSLADHIAVLNKGQLVQWGTPQELYATPKNTWLANFIGRGSVLNVEAVAPQQYINSADLHRLIAGYSPQKITSNVLVRPQDIAFVEASADVASSKPLAVTVRHCIFRGERYDIELILNNGQTLLAYNDVPMTLESVHHVRLGQAWSLESES</sequence>
<name>A0A2Z4PP49_9GAMM</name>
<dbReference type="RefSeq" id="WP_112135845.1">
    <property type="nucleotide sequence ID" value="NZ_CP016181.1"/>
</dbReference>
<keyword evidence="2" id="KW-0547">Nucleotide-binding</keyword>
<protein>
    <submittedName>
        <fullName evidence="5">ABC transporter ATP-binding protein</fullName>
    </submittedName>
</protein>
<dbReference type="AlphaFoldDB" id="A0A2Z4PP49"/>
<dbReference type="PANTHER" id="PTHR42781:SF4">
    <property type="entry name" value="SPERMIDINE_PUTRESCINE IMPORT ATP-BINDING PROTEIN POTA"/>
    <property type="match status" value="1"/>
</dbReference>
<reference evidence="5 6" key="1">
    <citation type="submission" date="2016-06" db="EMBL/GenBank/DDBJ databases">
        <title>The sequenced genome of the ice-adhering bacterium Marinomonas primoryensis, from Antarctica.</title>
        <authorList>
            <person name="Graham L."/>
            <person name="Vance T.D.R."/>
            <person name="Davies P.L."/>
        </authorList>
    </citation>
    <scope>NUCLEOTIDE SEQUENCE [LARGE SCALE GENOMIC DNA]</scope>
    <source>
        <strain evidence="5 6">AceL</strain>
    </source>
</reference>
<dbReference type="SUPFAM" id="SSF52540">
    <property type="entry name" value="P-loop containing nucleoside triphosphate hydrolases"/>
    <property type="match status" value="1"/>
</dbReference>
<dbReference type="FunFam" id="3.40.50.300:FF:000042">
    <property type="entry name" value="Maltose/maltodextrin ABC transporter, ATP-binding protein"/>
    <property type="match status" value="1"/>
</dbReference>
<evidence type="ECO:0000259" key="4">
    <source>
        <dbReference type="PROSITE" id="PS50893"/>
    </source>
</evidence>
<organism evidence="5 6">
    <name type="scientific">Marinomonas primoryensis</name>
    <dbReference type="NCBI Taxonomy" id="178399"/>
    <lineage>
        <taxon>Bacteria</taxon>
        <taxon>Pseudomonadati</taxon>
        <taxon>Pseudomonadota</taxon>
        <taxon>Gammaproteobacteria</taxon>
        <taxon>Oceanospirillales</taxon>
        <taxon>Oceanospirillaceae</taxon>
        <taxon>Marinomonas</taxon>
    </lineage>
</organism>
<dbReference type="InterPro" id="IPR003593">
    <property type="entry name" value="AAA+_ATPase"/>
</dbReference>
<dbReference type="PROSITE" id="PS00211">
    <property type="entry name" value="ABC_TRANSPORTER_1"/>
    <property type="match status" value="1"/>
</dbReference>
<dbReference type="Pfam" id="PF00005">
    <property type="entry name" value="ABC_tran"/>
    <property type="match status" value="1"/>
</dbReference>
<dbReference type="SMART" id="SM00382">
    <property type="entry name" value="AAA"/>
    <property type="match status" value="1"/>
</dbReference>
<dbReference type="InterPro" id="IPR003439">
    <property type="entry name" value="ABC_transporter-like_ATP-bd"/>
</dbReference>
<dbReference type="InterPro" id="IPR017871">
    <property type="entry name" value="ABC_transporter-like_CS"/>
</dbReference>
<dbReference type="PANTHER" id="PTHR42781">
    <property type="entry name" value="SPERMIDINE/PUTRESCINE IMPORT ATP-BINDING PROTEIN POTA"/>
    <property type="match status" value="1"/>
</dbReference>
<evidence type="ECO:0000313" key="6">
    <source>
        <dbReference type="Proteomes" id="UP000249898"/>
    </source>
</evidence>
<dbReference type="OrthoDB" id="9802264at2"/>
<proteinExistence type="predicted"/>
<dbReference type="GO" id="GO:0043190">
    <property type="term" value="C:ATP-binding cassette (ABC) transporter complex"/>
    <property type="evidence" value="ECO:0007669"/>
    <property type="project" value="UniProtKB-ARBA"/>
</dbReference>
<evidence type="ECO:0000256" key="3">
    <source>
        <dbReference type="ARBA" id="ARBA00022840"/>
    </source>
</evidence>
<dbReference type="EMBL" id="CP016181">
    <property type="protein sequence ID" value="AWX99242.1"/>
    <property type="molecule type" value="Genomic_DNA"/>
</dbReference>
<keyword evidence="1" id="KW-0813">Transport</keyword>
<dbReference type="Gene3D" id="3.40.50.300">
    <property type="entry name" value="P-loop containing nucleotide triphosphate hydrolases"/>
    <property type="match status" value="1"/>
</dbReference>
<dbReference type="Proteomes" id="UP000249898">
    <property type="component" value="Chromosome"/>
</dbReference>